<proteinExistence type="inferred from homology"/>
<dbReference type="InterPro" id="IPR025659">
    <property type="entry name" value="Tubby-like_C"/>
</dbReference>
<dbReference type="Proteomes" id="UP000636800">
    <property type="component" value="Chromosome 12"/>
</dbReference>
<reference evidence="3 4" key="1">
    <citation type="journal article" date="2020" name="Nat. Food">
        <title>A phased Vanilla planifolia genome enables genetic improvement of flavour and production.</title>
        <authorList>
            <person name="Hasing T."/>
            <person name="Tang H."/>
            <person name="Brym M."/>
            <person name="Khazi F."/>
            <person name="Huang T."/>
            <person name="Chambers A.H."/>
        </authorList>
    </citation>
    <scope>NUCLEOTIDE SEQUENCE [LARGE SCALE GENOMIC DNA]</scope>
    <source>
        <tissue evidence="3">Leaf</tissue>
    </source>
</reference>
<comment type="similarity">
    <text evidence="1">Belongs to the LOR family.</text>
</comment>
<organism evidence="3 4">
    <name type="scientific">Vanilla planifolia</name>
    <name type="common">Vanilla</name>
    <dbReference type="NCBI Taxonomy" id="51239"/>
    <lineage>
        <taxon>Eukaryota</taxon>
        <taxon>Viridiplantae</taxon>
        <taxon>Streptophyta</taxon>
        <taxon>Embryophyta</taxon>
        <taxon>Tracheophyta</taxon>
        <taxon>Spermatophyta</taxon>
        <taxon>Magnoliopsida</taxon>
        <taxon>Liliopsida</taxon>
        <taxon>Asparagales</taxon>
        <taxon>Orchidaceae</taxon>
        <taxon>Vanilloideae</taxon>
        <taxon>Vanilleae</taxon>
        <taxon>Vanilla</taxon>
    </lineage>
</organism>
<sequence>MSDVVETLEPLQESSSLIGAPDHRVHRRVTTASIGCRPVPTAKCSSPVAVPACRFPLSWPCTTQKPRLRSSQRENKRQHSQNTSATPYKTSLSVYLGDMTKIYPSEIRGKELEESASTTATSFTVWKKSSMSFVGTDGFSAYDGEGRLAFRVDNYSRRSKYLLGELVLMDAVGKPLFHLRPKFLSMHDDWRGYKGDAGSDSAPHVFSMRKRSLLQRRGQQSVDVFMRKAAKVADLRIEGCFRKRCCKILGREGQLLARLSPKKASQPSIALGGDVFELCVEAGVAAELVMAFIVVMDRIC</sequence>
<keyword evidence="4" id="KW-1185">Reference proteome</keyword>
<dbReference type="InterPro" id="IPR038595">
    <property type="entry name" value="LOR_sf"/>
</dbReference>
<comment type="caution">
    <text evidence="3">The sequence shown here is derived from an EMBL/GenBank/DDBJ whole genome shotgun (WGS) entry which is preliminary data.</text>
</comment>
<feature type="region of interest" description="Disordered" evidence="2">
    <location>
        <begin position="1"/>
        <end position="20"/>
    </location>
</feature>
<evidence type="ECO:0000256" key="2">
    <source>
        <dbReference type="SAM" id="MobiDB-lite"/>
    </source>
</evidence>
<dbReference type="Gene3D" id="2.40.160.200">
    <property type="entry name" value="LURP1-related"/>
    <property type="match status" value="1"/>
</dbReference>
<evidence type="ECO:0000313" key="4">
    <source>
        <dbReference type="Proteomes" id="UP000636800"/>
    </source>
</evidence>
<dbReference type="PANTHER" id="PTHR31087:SF95">
    <property type="entry name" value="EXPRESSED PROTEIN"/>
    <property type="match status" value="1"/>
</dbReference>
<accession>A0A835UE21</accession>
<evidence type="ECO:0000256" key="1">
    <source>
        <dbReference type="ARBA" id="ARBA00005437"/>
    </source>
</evidence>
<name>A0A835UE21_VANPL</name>
<dbReference type="EMBL" id="JADCNL010000012">
    <property type="protein sequence ID" value="KAG0457735.1"/>
    <property type="molecule type" value="Genomic_DNA"/>
</dbReference>
<gene>
    <name evidence="3" type="ORF">HPP92_022892</name>
</gene>
<dbReference type="InterPro" id="IPR007612">
    <property type="entry name" value="LOR"/>
</dbReference>
<dbReference type="PANTHER" id="PTHR31087">
    <property type="match status" value="1"/>
</dbReference>
<dbReference type="SUPFAM" id="SSF54518">
    <property type="entry name" value="Tubby C-terminal domain-like"/>
    <property type="match status" value="1"/>
</dbReference>
<dbReference type="OrthoDB" id="19657at2759"/>
<evidence type="ECO:0000313" key="3">
    <source>
        <dbReference type="EMBL" id="KAG0457735.1"/>
    </source>
</evidence>
<dbReference type="Pfam" id="PF04525">
    <property type="entry name" value="LOR"/>
    <property type="match status" value="1"/>
</dbReference>
<feature type="region of interest" description="Disordered" evidence="2">
    <location>
        <begin position="64"/>
        <end position="84"/>
    </location>
</feature>
<dbReference type="AlphaFoldDB" id="A0A835UE21"/>
<protein>
    <submittedName>
        <fullName evidence="3">Uncharacterized protein</fullName>
    </submittedName>
</protein>